<gene>
    <name evidence="2" type="ORF">GCM10025782_29650</name>
</gene>
<evidence type="ECO:0000313" key="2">
    <source>
        <dbReference type="EMBL" id="GAA4728925.1"/>
    </source>
</evidence>
<evidence type="ECO:0000256" key="1">
    <source>
        <dbReference type="SAM" id="MobiDB-lite"/>
    </source>
</evidence>
<sequence length="176" mass="18061">MSAPAATAHTLGMTLRTPHTQHSGREVVAGLVNDGSAPAVAAEAVRLANQHESSIRFVQVVPNELDSLERADAETATFAAGLHALRHGRHRGATFESPVGDPGRLLVDRSARAIALVIGEDRMGGPEAAAGEDATVGAYCVAHARCPVHVVARATRPVAREDGVGSASRPSAGVTG</sequence>
<reference evidence="3" key="1">
    <citation type="journal article" date="2019" name="Int. J. Syst. Evol. Microbiol.">
        <title>The Global Catalogue of Microorganisms (GCM) 10K type strain sequencing project: providing services to taxonomists for standard genome sequencing and annotation.</title>
        <authorList>
            <consortium name="The Broad Institute Genomics Platform"/>
            <consortium name="The Broad Institute Genome Sequencing Center for Infectious Disease"/>
            <person name="Wu L."/>
            <person name="Ma J."/>
        </authorList>
    </citation>
    <scope>NUCLEOTIDE SEQUENCE [LARGE SCALE GENOMIC DNA]</scope>
    <source>
        <strain evidence="3">JCM 18961</strain>
    </source>
</reference>
<dbReference type="Proteomes" id="UP001500556">
    <property type="component" value="Unassembled WGS sequence"/>
</dbReference>
<dbReference type="EMBL" id="BAABLO010000012">
    <property type="protein sequence ID" value="GAA4728925.1"/>
    <property type="molecule type" value="Genomic_DNA"/>
</dbReference>
<dbReference type="Gene3D" id="3.40.50.12370">
    <property type="match status" value="1"/>
</dbReference>
<keyword evidence="3" id="KW-1185">Reference proteome</keyword>
<organism evidence="2 3">
    <name type="scientific">Pedococcus ginsenosidimutans</name>
    <dbReference type="NCBI Taxonomy" id="490570"/>
    <lineage>
        <taxon>Bacteria</taxon>
        <taxon>Bacillati</taxon>
        <taxon>Actinomycetota</taxon>
        <taxon>Actinomycetes</taxon>
        <taxon>Micrococcales</taxon>
        <taxon>Intrasporangiaceae</taxon>
        <taxon>Pedococcus</taxon>
    </lineage>
</organism>
<feature type="region of interest" description="Disordered" evidence="1">
    <location>
        <begin position="1"/>
        <end position="21"/>
    </location>
</feature>
<protein>
    <recommendedName>
        <fullName evidence="4">UspA domain-containing protein</fullName>
    </recommendedName>
</protein>
<accession>A0ABP8YKV5</accession>
<evidence type="ECO:0000313" key="3">
    <source>
        <dbReference type="Proteomes" id="UP001500556"/>
    </source>
</evidence>
<proteinExistence type="predicted"/>
<dbReference type="SUPFAM" id="SSF52402">
    <property type="entry name" value="Adenine nucleotide alpha hydrolases-like"/>
    <property type="match status" value="1"/>
</dbReference>
<comment type="caution">
    <text evidence="2">The sequence shown here is derived from an EMBL/GenBank/DDBJ whole genome shotgun (WGS) entry which is preliminary data.</text>
</comment>
<evidence type="ECO:0008006" key="4">
    <source>
        <dbReference type="Google" id="ProtNLM"/>
    </source>
</evidence>
<name>A0ABP8YKV5_9MICO</name>